<protein>
    <submittedName>
        <fullName evidence="1">(raccoon dog) hypothetical protein</fullName>
    </submittedName>
</protein>
<dbReference type="Pfam" id="PF15184">
    <property type="entry name" value="TOM6p"/>
    <property type="match status" value="1"/>
</dbReference>
<evidence type="ECO:0000313" key="1">
    <source>
        <dbReference type="EMBL" id="CAD7682629.1"/>
    </source>
</evidence>
<sequence length="21" mass="2309">MGVWLARNLKDIDPMAPQPGV</sequence>
<dbReference type="AlphaFoldDB" id="A0A811Z6M8"/>
<reference evidence="1" key="1">
    <citation type="submission" date="2020-12" db="EMBL/GenBank/DDBJ databases">
        <authorList>
            <consortium name="Molecular Ecology Group"/>
        </authorList>
    </citation>
    <scope>NUCLEOTIDE SEQUENCE</scope>
    <source>
        <strain evidence="1">TBG_1078</strain>
    </source>
</reference>
<gene>
    <name evidence="1" type="ORF">NYPRO_LOCUS15421</name>
</gene>
<dbReference type="EMBL" id="CAJHUB010000754">
    <property type="protein sequence ID" value="CAD7682629.1"/>
    <property type="molecule type" value="Genomic_DNA"/>
</dbReference>
<name>A0A811Z6M8_NYCPR</name>
<dbReference type="GO" id="GO:0005742">
    <property type="term" value="C:mitochondrial outer membrane translocase complex"/>
    <property type="evidence" value="ECO:0007669"/>
    <property type="project" value="InterPro"/>
</dbReference>
<comment type="caution">
    <text evidence="1">The sequence shown here is derived from an EMBL/GenBank/DDBJ whole genome shotgun (WGS) entry which is preliminary data.</text>
</comment>
<dbReference type="InterPro" id="IPR029182">
    <property type="entry name" value="TOMM6"/>
</dbReference>
<keyword evidence="2" id="KW-1185">Reference proteome</keyword>
<accession>A0A811Z6M8</accession>
<dbReference type="Proteomes" id="UP000645828">
    <property type="component" value="Unassembled WGS sequence"/>
</dbReference>
<proteinExistence type="predicted"/>
<organism evidence="1 2">
    <name type="scientific">Nyctereutes procyonoides</name>
    <name type="common">Raccoon dog</name>
    <name type="synonym">Canis procyonoides</name>
    <dbReference type="NCBI Taxonomy" id="34880"/>
    <lineage>
        <taxon>Eukaryota</taxon>
        <taxon>Metazoa</taxon>
        <taxon>Chordata</taxon>
        <taxon>Craniata</taxon>
        <taxon>Vertebrata</taxon>
        <taxon>Euteleostomi</taxon>
        <taxon>Mammalia</taxon>
        <taxon>Eutheria</taxon>
        <taxon>Laurasiatheria</taxon>
        <taxon>Carnivora</taxon>
        <taxon>Caniformia</taxon>
        <taxon>Canidae</taxon>
        <taxon>Nyctereutes</taxon>
    </lineage>
</organism>
<evidence type="ECO:0000313" key="2">
    <source>
        <dbReference type="Proteomes" id="UP000645828"/>
    </source>
</evidence>